<proteinExistence type="predicted"/>
<reference evidence="2 3" key="1">
    <citation type="journal article" date="2012" name="Genome Biol.">
        <title>Sequencing three crocodilian genomes to illuminate the evolution of archosaurs and amniotes.</title>
        <authorList>
            <person name="St John J.A."/>
            <person name="Braun E.L."/>
            <person name="Isberg S.R."/>
            <person name="Miles L.G."/>
            <person name="Chong A.Y."/>
            <person name="Gongora J."/>
            <person name="Dalzell P."/>
            <person name="Moran C."/>
            <person name="Bed'hom B."/>
            <person name="Abzhanov A."/>
            <person name="Burgess S.C."/>
            <person name="Cooksey A.M."/>
            <person name="Castoe T.A."/>
            <person name="Crawford N.G."/>
            <person name="Densmore L.D."/>
            <person name="Drew J.C."/>
            <person name="Edwards S.V."/>
            <person name="Faircloth B.C."/>
            <person name="Fujita M.K."/>
            <person name="Greenwold M.J."/>
            <person name="Hoffmann F.G."/>
            <person name="Howard J.M."/>
            <person name="Iguchi T."/>
            <person name="Janes D.E."/>
            <person name="Khan S.Y."/>
            <person name="Kohno S."/>
            <person name="de Koning A.J."/>
            <person name="Lance S.L."/>
            <person name="McCarthy F.M."/>
            <person name="McCormack J.E."/>
            <person name="Merchant M.E."/>
            <person name="Peterson D.G."/>
            <person name="Pollock D.D."/>
            <person name="Pourmand N."/>
            <person name="Raney B.J."/>
            <person name="Roessler K.A."/>
            <person name="Sanford J.R."/>
            <person name="Sawyer R.H."/>
            <person name="Schmidt C.J."/>
            <person name="Triplett E.W."/>
            <person name="Tuberville T.D."/>
            <person name="Venegas-Anaya M."/>
            <person name="Howard J.T."/>
            <person name="Jarvis E.D."/>
            <person name="Guillette L.J.Jr."/>
            <person name="Glenn T.C."/>
            <person name="Green R.E."/>
            <person name="Ray D.A."/>
        </authorList>
    </citation>
    <scope>NUCLEOTIDE SEQUENCE [LARGE SCALE GENOMIC DNA]</scope>
    <source>
        <strain evidence="2">KSC_2009_1</strain>
    </source>
</reference>
<gene>
    <name evidence="2" type="ORF">Y1Q_0013512</name>
</gene>
<organism evidence="2 3">
    <name type="scientific">Alligator mississippiensis</name>
    <name type="common">American alligator</name>
    <dbReference type="NCBI Taxonomy" id="8496"/>
    <lineage>
        <taxon>Eukaryota</taxon>
        <taxon>Metazoa</taxon>
        <taxon>Chordata</taxon>
        <taxon>Craniata</taxon>
        <taxon>Vertebrata</taxon>
        <taxon>Euteleostomi</taxon>
        <taxon>Archelosauria</taxon>
        <taxon>Archosauria</taxon>
        <taxon>Crocodylia</taxon>
        <taxon>Alligatoridae</taxon>
        <taxon>Alligatorinae</taxon>
        <taxon>Alligator</taxon>
    </lineage>
</organism>
<dbReference type="Proteomes" id="UP000050525">
    <property type="component" value="Unassembled WGS sequence"/>
</dbReference>
<keyword evidence="1" id="KW-1133">Transmembrane helix</keyword>
<evidence type="ECO:0000313" key="3">
    <source>
        <dbReference type="Proteomes" id="UP000050525"/>
    </source>
</evidence>
<feature type="transmembrane region" description="Helical" evidence="1">
    <location>
        <begin position="81"/>
        <end position="102"/>
    </location>
</feature>
<dbReference type="AlphaFoldDB" id="A0A151P397"/>
<sequence>MKSYYSFAEDLPKGGETTAELRGNHPPSSGFVLPALGIQKQALPIPMKSAPPPSFGTTPVYYFSFLQLKHLVAILLDPQLLFAQSFLLSSLAVAWTLVLIPLKKRSVPGGFHIQTTPSRHKAWSYEEHFGSSDPSTSTPWVIKLCLHLDMMISANWCTLIGRKEYHQYTQSPPTNNHEVNSSGKGDGNCVPNTIMAEGSSCSLNSRTVI</sequence>
<dbReference type="EMBL" id="AKHW03001146">
    <property type="protein sequence ID" value="KYO43450.1"/>
    <property type="molecule type" value="Genomic_DNA"/>
</dbReference>
<comment type="caution">
    <text evidence="2">The sequence shown here is derived from an EMBL/GenBank/DDBJ whole genome shotgun (WGS) entry which is preliminary data.</text>
</comment>
<evidence type="ECO:0000313" key="2">
    <source>
        <dbReference type="EMBL" id="KYO43450.1"/>
    </source>
</evidence>
<keyword evidence="3" id="KW-1185">Reference proteome</keyword>
<evidence type="ECO:0000256" key="1">
    <source>
        <dbReference type="SAM" id="Phobius"/>
    </source>
</evidence>
<keyword evidence="1" id="KW-0812">Transmembrane</keyword>
<accession>A0A151P397</accession>
<name>A0A151P397_ALLMI</name>
<protein>
    <submittedName>
        <fullName evidence="2">Uncharacterized protein</fullName>
    </submittedName>
</protein>
<keyword evidence="1" id="KW-0472">Membrane</keyword>